<evidence type="ECO:0000256" key="1">
    <source>
        <dbReference type="SAM" id="MobiDB-lite"/>
    </source>
</evidence>
<dbReference type="AlphaFoldDB" id="A0AAW1VW93"/>
<dbReference type="GO" id="GO:0016567">
    <property type="term" value="P:protein ubiquitination"/>
    <property type="evidence" value="ECO:0007669"/>
    <property type="project" value="TreeGrafter"/>
</dbReference>
<dbReference type="EMBL" id="JBEDUW010000007">
    <property type="protein sequence ID" value="KAK9912654.1"/>
    <property type="molecule type" value="Genomic_DNA"/>
</dbReference>
<dbReference type="Pfam" id="PF23202">
    <property type="entry name" value="PAH_ZNF598"/>
    <property type="match status" value="1"/>
</dbReference>
<feature type="compositionally biased region" description="Polar residues" evidence="1">
    <location>
        <begin position="73"/>
        <end position="99"/>
    </location>
</feature>
<dbReference type="Proteomes" id="UP001457282">
    <property type="component" value="Unassembled WGS sequence"/>
</dbReference>
<dbReference type="GO" id="GO:0043022">
    <property type="term" value="F:ribosome binding"/>
    <property type="evidence" value="ECO:0007669"/>
    <property type="project" value="TreeGrafter"/>
</dbReference>
<reference evidence="3 4" key="1">
    <citation type="journal article" date="2023" name="G3 (Bethesda)">
        <title>A chromosome-length genome assembly and annotation of blackberry (Rubus argutus, cv. 'Hillquist').</title>
        <authorList>
            <person name="Bruna T."/>
            <person name="Aryal R."/>
            <person name="Dudchenko O."/>
            <person name="Sargent D.J."/>
            <person name="Mead D."/>
            <person name="Buti M."/>
            <person name="Cavallini A."/>
            <person name="Hytonen T."/>
            <person name="Andres J."/>
            <person name="Pham M."/>
            <person name="Weisz D."/>
            <person name="Mascagni F."/>
            <person name="Usai G."/>
            <person name="Natali L."/>
            <person name="Bassil N."/>
            <person name="Fernandez G.E."/>
            <person name="Lomsadze A."/>
            <person name="Armour M."/>
            <person name="Olukolu B."/>
            <person name="Poorten T."/>
            <person name="Britton C."/>
            <person name="Davik J."/>
            <person name="Ashrafi H."/>
            <person name="Aiden E.L."/>
            <person name="Borodovsky M."/>
            <person name="Worthington M."/>
        </authorList>
    </citation>
    <scope>NUCLEOTIDE SEQUENCE [LARGE SCALE GENOMIC DNA]</scope>
    <source>
        <strain evidence="3">PI 553951</strain>
    </source>
</reference>
<name>A0AAW1VW93_RUBAR</name>
<comment type="caution">
    <text evidence="3">The sequence shown here is derived from an EMBL/GenBank/DDBJ whole genome shotgun (WGS) entry which is preliminary data.</text>
</comment>
<sequence length="327" mass="35219">MTFGSSVTVDDPSEKEFKSAINRAVVASVGNNRSSSHPCPPGPALVNPLVPVVLIKILSNSLAVQNVNEPRSYASSAQAQVETRQTTVPGLSSSGSVRDSFNPARISHSASAPNLVENGSVQPSVLDFPPVSAAQVRKVPSTSQPTNQPVLKVGDVQTANKSLVEKIRAAVEFDEDKYNIFKDISGQYRQGLVDTEVYLDFVRQFGMLHLVLDLARLCPDAQKQRELIDAYNTSIRSSGAQENGWVQGSVRSKDSKKGKGKSSEAENSNSKGKSSETENSYSKATLADSIISSVRELQSNYRPSEDAVEMLSKDGYRAAKGKIKADN</sequence>
<dbReference type="PANTHER" id="PTHR22938:SF0">
    <property type="entry name" value="E3 UBIQUITIN-PROTEIN LIGASE ZNF598"/>
    <property type="match status" value="1"/>
</dbReference>
<organism evidence="3 4">
    <name type="scientific">Rubus argutus</name>
    <name type="common">Southern blackberry</name>
    <dbReference type="NCBI Taxonomy" id="59490"/>
    <lineage>
        <taxon>Eukaryota</taxon>
        <taxon>Viridiplantae</taxon>
        <taxon>Streptophyta</taxon>
        <taxon>Embryophyta</taxon>
        <taxon>Tracheophyta</taxon>
        <taxon>Spermatophyta</taxon>
        <taxon>Magnoliopsida</taxon>
        <taxon>eudicotyledons</taxon>
        <taxon>Gunneridae</taxon>
        <taxon>Pentapetalae</taxon>
        <taxon>rosids</taxon>
        <taxon>fabids</taxon>
        <taxon>Rosales</taxon>
        <taxon>Rosaceae</taxon>
        <taxon>Rosoideae</taxon>
        <taxon>Rosoideae incertae sedis</taxon>
        <taxon>Rubus</taxon>
    </lineage>
</organism>
<accession>A0AAW1VW93</accession>
<dbReference type="PANTHER" id="PTHR22938">
    <property type="entry name" value="ZINC FINGER PROTEIN 598"/>
    <property type="match status" value="1"/>
</dbReference>
<dbReference type="InterPro" id="IPR044288">
    <property type="entry name" value="ZNF598/HEL2"/>
</dbReference>
<evidence type="ECO:0000313" key="3">
    <source>
        <dbReference type="EMBL" id="KAK9912654.1"/>
    </source>
</evidence>
<evidence type="ECO:0000313" key="4">
    <source>
        <dbReference type="Proteomes" id="UP001457282"/>
    </source>
</evidence>
<feature type="domain" description="ZNF598/HEL2 PAH" evidence="2">
    <location>
        <begin position="157"/>
        <end position="232"/>
    </location>
</feature>
<feature type="region of interest" description="Disordered" evidence="1">
    <location>
        <begin position="242"/>
        <end position="282"/>
    </location>
</feature>
<protein>
    <recommendedName>
        <fullName evidence="2">ZNF598/HEL2 PAH domain-containing protein</fullName>
    </recommendedName>
</protein>
<evidence type="ECO:0000259" key="2">
    <source>
        <dbReference type="Pfam" id="PF23202"/>
    </source>
</evidence>
<feature type="region of interest" description="Disordered" evidence="1">
    <location>
        <begin position="73"/>
        <end position="104"/>
    </location>
</feature>
<gene>
    <name evidence="3" type="ORF">M0R45_036506</name>
</gene>
<feature type="compositionally biased region" description="Basic and acidic residues" evidence="1">
    <location>
        <begin position="251"/>
        <end position="264"/>
    </location>
</feature>
<proteinExistence type="predicted"/>
<dbReference type="InterPro" id="IPR057634">
    <property type="entry name" value="PAH_ZNF598/HEL2"/>
</dbReference>
<dbReference type="GO" id="GO:0061630">
    <property type="term" value="F:ubiquitin protein ligase activity"/>
    <property type="evidence" value="ECO:0007669"/>
    <property type="project" value="InterPro"/>
</dbReference>
<keyword evidence="4" id="KW-1185">Reference proteome</keyword>
<dbReference type="GO" id="GO:0072344">
    <property type="term" value="P:rescue of stalled ribosome"/>
    <property type="evidence" value="ECO:0007669"/>
    <property type="project" value="InterPro"/>
</dbReference>
<feature type="compositionally biased region" description="Polar residues" evidence="1">
    <location>
        <begin position="265"/>
        <end position="282"/>
    </location>
</feature>